<evidence type="ECO:0000313" key="1">
    <source>
        <dbReference type="Proteomes" id="UP000887576"/>
    </source>
</evidence>
<accession>A0AC34Q746</accession>
<dbReference type="Proteomes" id="UP000887576">
    <property type="component" value="Unplaced"/>
</dbReference>
<sequence length="250" mass="29080">MDASPNSNIGQQEPSRIRPPAPAITPGRLISNFIVEFFQDGTMRHFDCEAFLSYTIWSTALGTVYQGCVINARESETVAFMKRFFSMNFSFFMAYLALPLSIAYVMNRKTQIPSLSVRRFLLIFLFGLMGLFRGYFWRTQPLPASTFFVPFLGNFIFYFFAKAFIDDRRQLVILSVLFPLVISMYGNVYYGFLYMNFVFFTIRNALTAFSGMQYYARTFNRRYYEIDLVHMGCKSLLLHEYLGVFSVMVS</sequence>
<protein>
    <submittedName>
        <fullName evidence="2">Uncharacterized protein</fullName>
    </submittedName>
</protein>
<name>A0AC34Q746_9BILA</name>
<dbReference type="WBParaSite" id="JU765_v2.g13433.t1">
    <property type="protein sequence ID" value="JU765_v2.g13433.t1"/>
    <property type="gene ID" value="JU765_v2.g13433"/>
</dbReference>
<organism evidence="1 2">
    <name type="scientific">Panagrolaimus sp. JU765</name>
    <dbReference type="NCBI Taxonomy" id="591449"/>
    <lineage>
        <taxon>Eukaryota</taxon>
        <taxon>Metazoa</taxon>
        <taxon>Ecdysozoa</taxon>
        <taxon>Nematoda</taxon>
        <taxon>Chromadorea</taxon>
        <taxon>Rhabditida</taxon>
        <taxon>Tylenchina</taxon>
        <taxon>Panagrolaimomorpha</taxon>
        <taxon>Panagrolaimoidea</taxon>
        <taxon>Panagrolaimidae</taxon>
        <taxon>Panagrolaimus</taxon>
    </lineage>
</organism>
<proteinExistence type="predicted"/>
<reference evidence="2" key="1">
    <citation type="submission" date="2022-11" db="UniProtKB">
        <authorList>
            <consortium name="WormBaseParasite"/>
        </authorList>
    </citation>
    <scope>IDENTIFICATION</scope>
</reference>
<evidence type="ECO:0000313" key="2">
    <source>
        <dbReference type="WBParaSite" id="JU765_v2.g13433.t1"/>
    </source>
</evidence>